<sequence length="137" mass="16043">MLPAWNEPPISWSHQQPQTNLKNERKASAKQHYFSVTRYAAGQSASLSSRNGEGDPSRLKLMRNLVGQPLEKYEEFTDSFWIPRNSVDNQARQYYFPRNRYISDQTLRLPYPSVYGTQAISEYPKPDSSHHYLDRLF</sequence>
<feature type="compositionally biased region" description="Polar residues" evidence="1">
    <location>
        <begin position="12"/>
        <end position="21"/>
    </location>
</feature>
<gene>
    <name evidence="3" type="primary">LOC108626800</name>
</gene>
<name>A0AAJ7N8M1_9HYME</name>
<organism evidence="2 3">
    <name type="scientific">Ceratina calcarata</name>
    <dbReference type="NCBI Taxonomy" id="156304"/>
    <lineage>
        <taxon>Eukaryota</taxon>
        <taxon>Metazoa</taxon>
        <taxon>Ecdysozoa</taxon>
        <taxon>Arthropoda</taxon>
        <taxon>Hexapoda</taxon>
        <taxon>Insecta</taxon>
        <taxon>Pterygota</taxon>
        <taxon>Neoptera</taxon>
        <taxon>Endopterygota</taxon>
        <taxon>Hymenoptera</taxon>
        <taxon>Apocrita</taxon>
        <taxon>Aculeata</taxon>
        <taxon>Apoidea</taxon>
        <taxon>Anthophila</taxon>
        <taxon>Apidae</taxon>
        <taxon>Ceratina</taxon>
        <taxon>Zadontomerus</taxon>
    </lineage>
</organism>
<reference evidence="3" key="1">
    <citation type="submission" date="2025-08" db="UniProtKB">
        <authorList>
            <consortium name="RefSeq"/>
        </authorList>
    </citation>
    <scope>IDENTIFICATION</scope>
    <source>
        <tissue evidence="3">Whole body</tissue>
    </source>
</reference>
<evidence type="ECO:0000313" key="2">
    <source>
        <dbReference type="Proteomes" id="UP000694925"/>
    </source>
</evidence>
<feature type="region of interest" description="Disordered" evidence="1">
    <location>
        <begin position="1"/>
        <end position="28"/>
    </location>
</feature>
<dbReference type="KEGG" id="ccal:108626800"/>
<dbReference type="Proteomes" id="UP000694925">
    <property type="component" value="Unplaced"/>
</dbReference>
<keyword evidence="2" id="KW-1185">Reference proteome</keyword>
<evidence type="ECO:0000256" key="1">
    <source>
        <dbReference type="SAM" id="MobiDB-lite"/>
    </source>
</evidence>
<dbReference type="GeneID" id="108626800"/>
<dbReference type="RefSeq" id="XP_017883173.1">
    <property type="nucleotide sequence ID" value="XM_018027684.2"/>
</dbReference>
<protein>
    <submittedName>
        <fullName evidence="3">Uncharacterized protein LOC108626800</fullName>
    </submittedName>
</protein>
<dbReference type="AlphaFoldDB" id="A0AAJ7N8M1"/>
<proteinExistence type="predicted"/>
<accession>A0AAJ7N8M1</accession>
<evidence type="ECO:0000313" key="3">
    <source>
        <dbReference type="RefSeq" id="XP_017883173.1"/>
    </source>
</evidence>